<name>A0AAN8BBN9_9TELE</name>
<accession>A0AAN8BBN9</accession>
<protein>
    <submittedName>
        <fullName evidence="2">Uncharacterized protein</fullName>
    </submittedName>
</protein>
<feature type="compositionally biased region" description="Polar residues" evidence="1">
    <location>
        <begin position="87"/>
        <end position="102"/>
    </location>
</feature>
<feature type="compositionally biased region" description="Basic and acidic residues" evidence="1">
    <location>
        <begin position="129"/>
        <end position="145"/>
    </location>
</feature>
<dbReference type="AlphaFoldDB" id="A0AAN8BBN9"/>
<feature type="region of interest" description="Disordered" evidence="1">
    <location>
        <begin position="74"/>
        <end position="145"/>
    </location>
</feature>
<evidence type="ECO:0000313" key="2">
    <source>
        <dbReference type="EMBL" id="KAK5882245.1"/>
    </source>
</evidence>
<comment type="caution">
    <text evidence="2">The sequence shown here is derived from an EMBL/GenBank/DDBJ whole genome shotgun (WGS) entry which is preliminary data.</text>
</comment>
<organism evidence="2 3">
    <name type="scientific">Champsocephalus esox</name>
    <name type="common">pike icefish</name>
    <dbReference type="NCBI Taxonomy" id="159716"/>
    <lineage>
        <taxon>Eukaryota</taxon>
        <taxon>Metazoa</taxon>
        <taxon>Chordata</taxon>
        <taxon>Craniata</taxon>
        <taxon>Vertebrata</taxon>
        <taxon>Euteleostomi</taxon>
        <taxon>Actinopterygii</taxon>
        <taxon>Neopterygii</taxon>
        <taxon>Teleostei</taxon>
        <taxon>Neoteleostei</taxon>
        <taxon>Acanthomorphata</taxon>
        <taxon>Eupercaria</taxon>
        <taxon>Perciformes</taxon>
        <taxon>Notothenioidei</taxon>
        <taxon>Channichthyidae</taxon>
        <taxon>Champsocephalus</taxon>
    </lineage>
</organism>
<keyword evidence="3" id="KW-1185">Reference proteome</keyword>
<feature type="region of interest" description="Disordered" evidence="1">
    <location>
        <begin position="1"/>
        <end position="46"/>
    </location>
</feature>
<proteinExistence type="predicted"/>
<evidence type="ECO:0000313" key="3">
    <source>
        <dbReference type="Proteomes" id="UP001335648"/>
    </source>
</evidence>
<gene>
    <name evidence="2" type="ORF">CesoFtcFv8_020850</name>
</gene>
<dbReference type="EMBL" id="JAULUE010002062">
    <property type="protein sequence ID" value="KAK5882245.1"/>
    <property type="molecule type" value="Genomic_DNA"/>
</dbReference>
<evidence type="ECO:0000256" key="1">
    <source>
        <dbReference type="SAM" id="MobiDB-lite"/>
    </source>
</evidence>
<feature type="compositionally biased region" description="Polar residues" evidence="1">
    <location>
        <begin position="1"/>
        <end position="11"/>
    </location>
</feature>
<reference evidence="2 3" key="1">
    <citation type="journal article" date="2023" name="Mol. Biol. Evol.">
        <title>Genomics of Secondarily Temperate Adaptation in the Only Non-Antarctic Icefish.</title>
        <authorList>
            <person name="Rivera-Colon A.G."/>
            <person name="Rayamajhi N."/>
            <person name="Minhas B.F."/>
            <person name="Madrigal G."/>
            <person name="Bilyk K.T."/>
            <person name="Yoon V."/>
            <person name="Hune M."/>
            <person name="Gregory S."/>
            <person name="Cheng C.H.C."/>
            <person name="Catchen J.M."/>
        </authorList>
    </citation>
    <scope>NUCLEOTIDE SEQUENCE [LARGE SCALE GENOMIC DNA]</scope>
    <source>
        <strain evidence="2">JC2023a</strain>
    </source>
</reference>
<dbReference type="Proteomes" id="UP001335648">
    <property type="component" value="Unassembled WGS sequence"/>
</dbReference>
<sequence>MDPTTIQTTTAGKPAAMTANAERRTARTRRLSAPNTRTCPTTQPPAHCHPDLDRYLHHTVLNKDYATVRRRLPAPTQLDYAPPIPCSVNNPVNDRNSPSTPQHAAVYAPGRDGPASQRATGIPPARTPRRLDAPRNLSRDDACDKNQDSTGPICNFLIALPTTYCHSGRIASLMFYDPPHRLQCPKASRQAPHLQITATAEPAPTTPPAAPTIYRPL</sequence>